<dbReference type="Proteomes" id="UP000061569">
    <property type="component" value="Chromosome"/>
</dbReference>
<evidence type="ECO:0000313" key="2">
    <source>
        <dbReference type="EMBL" id="ALN56761.1"/>
    </source>
</evidence>
<gene>
    <name evidence="2" type="ORF">GLE_1404</name>
</gene>
<dbReference type="AlphaFoldDB" id="A0A0S2DDY5"/>
<sequence length="71" mass="7516">MGSRGGWHIGGSSCAAQPGGSRDPEFLVLSCPRRRGQRDGHRVADDRATAPRAEPSFGGGRAARGPSRQMR</sequence>
<dbReference type="EMBL" id="CP013140">
    <property type="protein sequence ID" value="ALN56761.1"/>
    <property type="molecule type" value="Genomic_DNA"/>
</dbReference>
<organism evidence="2 3">
    <name type="scientific">Lysobacter enzymogenes</name>
    <dbReference type="NCBI Taxonomy" id="69"/>
    <lineage>
        <taxon>Bacteria</taxon>
        <taxon>Pseudomonadati</taxon>
        <taxon>Pseudomonadota</taxon>
        <taxon>Gammaproteobacteria</taxon>
        <taxon>Lysobacterales</taxon>
        <taxon>Lysobacteraceae</taxon>
        <taxon>Lysobacter</taxon>
    </lineage>
</organism>
<protein>
    <submittedName>
        <fullName evidence="2">Uncharacterized protein</fullName>
    </submittedName>
</protein>
<accession>A0A0S2DDY5</accession>
<reference evidence="2 3" key="1">
    <citation type="submission" date="2015-11" db="EMBL/GenBank/DDBJ databases">
        <title>Genome sequences of Lysobacter enzymogenes strain C3 and Lysobacter antibioticus ATCC 29479.</title>
        <authorList>
            <person name="Kobayashi D.Y."/>
        </authorList>
    </citation>
    <scope>NUCLEOTIDE SEQUENCE [LARGE SCALE GENOMIC DNA]</scope>
    <source>
        <strain evidence="2 3">C3</strain>
    </source>
</reference>
<name>A0A0S2DDY5_LYSEN</name>
<feature type="region of interest" description="Disordered" evidence="1">
    <location>
        <begin position="1"/>
        <end position="71"/>
    </location>
</feature>
<evidence type="ECO:0000256" key="1">
    <source>
        <dbReference type="SAM" id="MobiDB-lite"/>
    </source>
</evidence>
<dbReference type="STRING" id="69.GLE_1404"/>
<proteinExistence type="predicted"/>
<dbReference type="KEGG" id="lez:GLE_1404"/>
<evidence type="ECO:0000313" key="3">
    <source>
        <dbReference type="Proteomes" id="UP000061569"/>
    </source>
</evidence>
<feature type="compositionally biased region" description="Basic and acidic residues" evidence="1">
    <location>
        <begin position="37"/>
        <end position="49"/>
    </location>
</feature>